<sequence length="39" mass="4292">MWGSTDQIIAARSSGVYFGHFLPGSWSVIWGYAVLMGRS</sequence>
<keyword evidence="1" id="KW-0472">Membrane</keyword>
<accession>G2P4X8</accession>
<evidence type="ECO:0000256" key="1">
    <source>
        <dbReference type="SAM" id="Phobius"/>
    </source>
</evidence>
<organism evidence="2 3">
    <name type="scientific">Streptomyces violaceusniger (strain Tu 4113)</name>
    <dbReference type="NCBI Taxonomy" id="653045"/>
    <lineage>
        <taxon>Bacteria</taxon>
        <taxon>Bacillati</taxon>
        <taxon>Actinomycetota</taxon>
        <taxon>Actinomycetes</taxon>
        <taxon>Kitasatosporales</taxon>
        <taxon>Streptomycetaceae</taxon>
        <taxon>Streptomyces</taxon>
        <taxon>Streptomyces violaceusniger group</taxon>
    </lineage>
</organism>
<dbReference type="EMBL" id="CP002994">
    <property type="protein sequence ID" value="AEM84155.1"/>
    <property type="molecule type" value="Genomic_DNA"/>
</dbReference>
<dbReference type="Proteomes" id="UP000008703">
    <property type="component" value="Chromosome"/>
</dbReference>
<dbReference type="KEGG" id="svl:Strvi_4550"/>
<keyword evidence="1" id="KW-1133">Transmembrane helix</keyword>
<dbReference type="AlphaFoldDB" id="G2P4X8"/>
<gene>
    <name evidence="2" type="ORF">Strvi_4550</name>
</gene>
<evidence type="ECO:0000313" key="2">
    <source>
        <dbReference type="EMBL" id="AEM84155.1"/>
    </source>
</evidence>
<dbReference type="HOGENOM" id="CLU_3318022_0_0_11"/>
<keyword evidence="3" id="KW-1185">Reference proteome</keyword>
<name>G2P4X8_STRV4</name>
<keyword evidence="1" id="KW-0812">Transmembrane</keyword>
<protein>
    <submittedName>
        <fullName evidence="2">Uncharacterized protein</fullName>
    </submittedName>
</protein>
<proteinExistence type="predicted"/>
<feature type="transmembrane region" description="Helical" evidence="1">
    <location>
        <begin position="15"/>
        <end position="35"/>
    </location>
</feature>
<evidence type="ECO:0000313" key="3">
    <source>
        <dbReference type="Proteomes" id="UP000008703"/>
    </source>
</evidence>
<reference evidence="2" key="1">
    <citation type="submission" date="2011-08" db="EMBL/GenBank/DDBJ databases">
        <title>Complete sequence of chromosome of Streptomyces violaceusniger Tu 4113.</title>
        <authorList>
            <consortium name="US DOE Joint Genome Institute"/>
            <person name="Lucas S."/>
            <person name="Han J."/>
            <person name="Lapidus A."/>
            <person name="Cheng J.-F."/>
            <person name="Goodwin L."/>
            <person name="Pitluck S."/>
            <person name="Peters L."/>
            <person name="Ivanova N."/>
            <person name="Daligault H."/>
            <person name="Detter J.C."/>
            <person name="Han C."/>
            <person name="Tapia R."/>
            <person name="Land M."/>
            <person name="Hauser L."/>
            <person name="Kyrpides N."/>
            <person name="Ivanova N."/>
            <person name="Pagani I."/>
            <person name="Hagen A."/>
            <person name="Katz L."/>
            <person name="Fiedler H.-P."/>
            <person name="Keasling J."/>
            <person name="Fortman J."/>
            <person name="Woyke T."/>
        </authorList>
    </citation>
    <scope>NUCLEOTIDE SEQUENCE [LARGE SCALE GENOMIC DNA]</scope>
    <source>
        <strain evidence="2">Tu 4113</strain>
    </source>
</reference>